<dbReference type="InterPro" id="IPR036695">
    <property type="entry name" value="Arg-tRNA-synth_N_sf"/>
</dbReference>
<evidence type="ECO:0000256" key="1">
    <source>
        <dbReference type="ARBA" id="ARBA00004496"/>
    </source>
</evidence>
<dbReference type="GO" id="GO:0005524">
    <property type="term" value="F:ATP binding"/>
    <property type="evidence" value="ECO:0007669"/>
    <property type="project" value="UniProtKB-UniRule"/>
</dbReference>
<dbReference type="Proteomes" id="UP000232227">
    <property type="component" value="Chromosome"/>
</dbReference>
<dbReference type="InterPro" id="IPR008909">
    <property type="entry name" value="DALR_anticod-bd"/>
</dbReference>
<evidence type="ECO:0000256" key="5">
    <source>
        <dbReference type="ARBA" id="ARBA00022598"/>
    </source>
</evidence>
<keyword evidence="7 11" id="KW-0067">ATP-binding</keyword>
<dbReference type="Gene3D" id="1.10.730.10">
    <property type="entry name" value="Isoleucyl-tRNA Synthetase, Domain 1"/>
    <property type="match status" value="1"/>
</dbReference>
<evidence type="ECO:0000313" key="14">
    <source>
        <dbReference type="Proteomes" id="UP000232227"/>
    </source>
</evidence>
<dbReference type="InterPro" id="IPR001412">
    <property type="entry name" value="aa-tRNA-synth_I_CS"/>
</dbReference>
<dbReference type="SMART" id="SM01016">
    <property type="entry name" value="Arg_tRNA_synt_N"/>
    <property type="match status" value="1"/>
</dbReference>
<dbReference type="FunFam" id="3.40.50.620:FF:000062">
    <property type="entry name" value="Arginine--tRNA ligase"/>
    <property type="match status" value="1"/>
</dbReference>
<dbReference type="GO" id="GO:0005737">
    <property type="term" value="C:cytoplasm"/>
    <property type="evidence" value="ECO:0007669"/>
    <property type="project" value="UniProtKB-SubCell"/>
</dbReference>
<dbReference type="RefSeq" id="WP_096862558.1">
    <property type="nucleotide sequence ID" value="NZ_CP023668.1"/>
</dbReference>
<dbReference type="SUPFAM" id="SSF47323">
    <property type="entry name" value="Anticodon-binding domain of a subclass of class I aminoacyl-tRNA synthetases"/>
    <property type="match status" value="1"/>
</dbReference>
<comment type="subunit">
    <text evidence="3 11">Monomer.</text>
</comment>
<comment type="similarity">
    <text evidence="2 11 12">Belongs to the class-I aminoacyl-tRNA synthetase family.</text>
</comment>
<dbReference type="PRINTS" id="PR01038">
    <property type="entry name" value="TRNASYNTHARG"/>
</dbReference>
<dbReference type="InterPro" id="IPR005148">
    <property type="entry name" value="Arg-tRNA-synth_N"/>
</dbReference>
<dbReference type="PANTHER" id="PTHR11956">
    <property type="entry name" value="ARGINYL-TRNA SYNTHETASE"/>
    <property type="match status" value="1"/>
</dbReference>
<evidence type="ECO:0000313" key="13">
    <source>
        <dbReference type="EMBL" id="ATG97270.1"/>
    </source>
</evidence>
<keyword evidence="8 11" id="KW-0648">Protein biosynthesis</keyword>
<dbReference type="GO" id="GO:0004814">
    <property type="term" value="F:arginine-tRNA ligase activity"/>
    <property type="evidence" value="ECO:0007669"/>
    <property type="project" value="UniProtKB-UniRule"/>
</dbReference>
<dbReference type="Pfam" id="PF00750">
    <property type="entry name" value="tRNA-synt_1d"/>
    <property type="match status" value="1"/>
</dbReference>
<dbReference type="EC" id="6.1.1.19" evidence="11"/>
<keyword evidence="4 11" id="KW-0963">Cytoplasm</keyword>
<evidence type="ECO:0000256" key="6">
    <source>
        <dbReference type="ARBA" id="ARBA00022741"/>
    </source>
</evidence>
<name>A0A291IR88_9MOLU</name>
<evidence type="ECO:0000256" key="2">
    <source>
        <dbReference type="ARBA" id="ARBA00005594"/>
    </source>
</evidence>
<protein>
    <recommendedName>
        <fullName evidence="11">Arginine--tRNA ligase</fullName>
        <ecNumber evidence="11">6.1.1.19</ecNumber>
    </recommendedName>
    <alternativeName>
        <fullName evidence="11">Arginyl-tRNA synthetase</fullName>
        <shortName evidence="11">ArgRS</shortName>
    </alternativeName>
</protein>
<evidence type="ECO:0000256" key="3">
    <source>
        <dbReference type="ARBA" id="ARBA00011245"/>
    </source>
</evidence>
<dbReference type="EMBL" id="CP023668">
    <property type="protein sequence ID" value="ATG97270.1"/>
    <property type="molecule type" value="Genomic_DNA"/>
</dbReference>
<accession>A0A291IR88</accession>
<keyword evidence="5 11" id="KW-0436">Ligase</keyword>
<dbReference type="InterPro" id="IPR001278">
    <property type="entry name" value="Arg-tRNA-ligase"/>
</dbReference>
<dbReference type="InterPro" id="IPR035684">
    <property type="entry name" value="ArgRS_core"/>
</dbReference>
<dbReference type="HAMAP" id="MF_00123">
    <property type="entry name" value="Arg_tRNA_synth"/>
    <property type="match status" value="1"/>
</dbReference>
<dbReference type="CDD" id="cd00671">
    <property type="entry name" value="ArgRS_core"/>
    <property type="match status" value="1"/>
</dbReference>
<dbReference type="PANTHER" id="PTHR11956:SF5">
    <property type="entry name" value="ARGININE--TRNA LIGASE, CYTOPLASMIC"/>
    <property type="match status" value="1"/>
</dbReference>
<dbReference type="NCBIfam" id="TIGR00456">
    <property type="entry name" value="argS"/>
    <property type="match status" value="1"/>
</dbReference>
<keyword evidence="9 11" id="KW-0030">Aminoacyl-tRNA synthetase</keyword>
<dbReference type="OrthoDB" id="9805987at2"/>
<evidence type="ECO:0000256" key="7">
    <source>
        <dbReference type="ARBA" id="ARBA00022840"/>
    </source>
</evidence>
<sequence length="556" mass="62726">MNKTIYQAFKELLINALKAVGVDDQNPQIELNKKDIDGHYATSAALANAKKSNRKPMDLAIQIRDELLKHNDVIETIDIAGPGFINVTLTSAFISKVMGNIDEAKDRYGAGSKKDYIVNIEEVSANPTGYLHVGHARNAVIGDSLARMFKFGGYEVQTEYYVNDAGNQIDILAVTVLVYYLNKLGQKVALPEQCYKGEGYEIVADRIVHEYGEKFKDATWTDNKIDDEETNRIFREKSTEYFLDIIKAQLKDLGVQIDYYNSEKELYKNDDINKVLTRFKEAGATYEQDGALFLNTTKYGDDKDRVLIKSDGSYTYLTPDLASHEIRIQRTKANKLINVWGGDHHGYIARVRAGLEWLGSPSDILEIEMIQIVRVIKDGAEFKMSKRAGTAVWLIDLLDIVGKDALRYMLASKASDSHMDLDLDVIKQKNASNPVYYAQYATARLNSVLEQGSERGLKPKFDQTALLKEKKEQDLLITLDSFQETVETAIRNRAPQMITEYIQTIARQFHSYYADFKIVDVDNLDLTQARLGLAASTLQVLKNAFGLIGITPKEEM</sequence>
<dbReference type="Pfam" id="PF03485">
    <property type="entry name" value="Arg_tRNA_synt_N"/>
    <property type="match status" value="1"/>
</dbReference>
<comment type="catalytic activity">
    <reaction evidence="10 11">
        <text>tRNA(Arg) + L-arginine + ATP = L-arginyl-tRNA(Arg) + AMP + diphosphate</text>
        <dbReference type="Rhea" id="RHEA:20301"/>
        <dbReference type="Rhea" id="RHEA-COMP:9658"/>
        <dbReference type="Rhea" id="RHEA-COMP:9673"/>
        <dbReference type="ChEBI" id="CHEBI:30616"/>
        <dbReference type="ChEBI" id="CHEBI:32682"/>
        <dbReference type="ChEBI" id="CHEBI:33019"/>
        <dbReference type="ChEBI" id="CHEBI:78442"/>
        <dbReference type="ChEBI" id="CHEBI:78513"/>
        <dbReference type="ChEBI" id="CHEBI:456215"/>
        <dbReference type="EC" id="6.1.1.19"/>
    </reaction>
</comment>
<dbReference type="Gene3D" id="3.30.1360.70">
    <property type="entry name" value="Arginyl tRNA synthetase N-terminal domain"/>
    <property type="match status" value="1"/>
</dbReference>
<evidence type="ECO:0000256" key="12">
    <source>
        <dbReference type="RuleBase" id="RU363038"/>
    </source>
</evidence>
<evidence type="ECO:0000256" key="9">
    <source>
        <dbReference type="ARBA" id="ARBA00023146"/>
    </source>
</evidence>
<evidence type="ECO:0000256" key="4">
    <source>
        <dbReference type="ARBA" id="ARBA00022490"/>
    </source>
</evidence>
<proteinExistence type="inferred from homology"/>
<dbReference type="GO" id="GO:0006420">
    <property type="term" value="P:arginyl-tRNA aminoacylation"/>
    <property type="evidence" value="ECO:0007669"/>
    <property type="project" value="UniProtKB-UniRule"/>
</dbReference>
<evidence type="ECO:0000256" key="11">
    <source>
        <dbReference type="HAMAP-Rule" id="MF_00123"/>
    </source>
</evidence>
<dbReference type="InterPro" id="IPR014729">
    <property type="entry name" value="Rossmann-like_a/b/a_fold"/>
</dbReference>
<comment type="subcellular location">
    <subcellularLocation>
        <location evidence="1 11">Cytoplasm</location>
    </subcellularLocation>
</comment>
<dbReference type="AlphaFoldDB" id="A0A291IR88"/>
<evidence type="ECO:0000256" key="8">
    <source>
        <dbReference type="ARBA" id="ARBA00022917"/>
    </source>
</evidence>
<dbReference type="KEGG" id="mlac:CP520_00660"/>
<dbReference type="SUPFAM" id="SSF52374">
    <property type="entry name" value="Nucleotidylyl transferase"/>
    <property type="match status" value="1"/>
</dbReference>
<dbReference type="InterPro" id="IPR009080">
    <property type="entry name" value="tRNAsynth_Ia_anticodon-bd"/>
</dbReference>
<dbReference type="Gene3D" id="3.40.50.620">
    <property type="entry name" value="HUPs"/>
    <property type="match status" value="1"/>
</dbReference>
<gene>
    <name evidence="11" type="primary">argS</name>
    <name evidence="13" type="ORF">CP520_00660</name>
</gene>
<reference evidence="13 14" key="1">
    <citation type="submission" date="2017-09" db="EMBL/GenBank/DDBJ databases">
        <title>SPAdes assembly of the Mesoplasma lactucae genome.</title>
        <authorList>
            <person name="Knight T.F."/>
            <person name="Rubinstein R."/>
            <person name="Citino T."/>
        </authorList>
    </citation>
    <scope>NUCLEOTIDE SEQUENCE [LARGE SCALE GENOMIC DNA]</scope>
    <source>
        <strain evidence="13 14">831-C4</strain>
    </source>
</reference>
<dbReference type="SMART" id="SM00836">
    <property type="entry name" value="DALR_1"/>
    <property type="match status" value="1"/>
</dbReference>
<feature type="short sequence motif" description="'HIGH' region" evidence="11">
    <location>
        <begin position="125"/>
        <end position="135"/>
    </location>
</feature>
<dbReference type="SUPFAM" id="SSF55190">
    <property type="entry name" value="Arginyl-tRNA synthetase (ArgRS), N-terminal 'additional' domain"/>
    <property type="match status" value="1"/>
</dbReference>
<organism evidence="13 14">
    <name type="scientific">Mesoplasma lactucae ATCC 49193</name>
    <dbReference type="NCBI Taxonomy" id="81460"/>
    <lineage>
        <taxon>Bacteria</taxon>
        <taxon>Bacillati</taxon>
        <taxon>Mycoplasmatota</taxon>
        <taxon>Mollicutes</taxon>
        <taxon>Entomoplasmatales</taxon>
        <taxon>Entomoplasmataceae</taxon>
        <taxon>Mesoplasma</taxon>
    </lineage>
</organism>
<keyword evidence="14" id="KW-1185">Reference proteome</keyword>
<keyword evidence="6 11" id="KW-0547">Nucleotide-binding</keyword>
<dbReference type="PROSITE" id="PS00178">
    <property type="entry name" value="AA_TRNA_LIGASE_I"/>
    <property type="match status" value="1"/>
</dbReference>
<evidence type="ECO:0000256" key="10">
    <source>
        <dbReference type="ARBA" id="ARBA00049339"/>
    </source>
</evidence>